<evidence type="ECO:0000256" key="3">
    <source>
        <dbReference type="ARBA" id="ARBA00022801"/>
    </source>
</evidence>
<dbReference type="GO" id="GO:0006508">
    <property type="term" value="P:proteolysis"/>
    <property type="evidence" value="ECO:0007669"/>
    <property type="project" value="UniProtKB-KW"/>
</dbReference>
<reference evidence="7 8" key="1">
    <citation type="journal article" date="2024" name="J Genomics">
        <title>Draft genome sequencing and assembly of Favolaschia claudopus CIRM-BRFM 2984 isolated from oak limbs.</title>
        <authorList>
            <person name="Navarro D."/>
            <person name="Drula E."/>
            <person name="Chaduli D."/>
            <person name="Cazenave R."/>
            <person name="Ahrendt S."/>
            <person name="Wang J."/>
            <person name="Lipzen A."/>
            <person name="Daum C."/>
            <person name="Barry K."/>
            <person name="Grigoriev I.V."/>
            <person name="Favel A."/>
            <person name="Rosso M.N."/>
            <person name="Martin F."/>
        </authorList>
    </citation>
    <scope>NUCLEOTIDE SEQUENCE [LARGE SCALE GENOMIC DNA]</scope>
    <source>
        <strain evidence="7 8">CIRM-BRFM 2984</strain>
    </source>
</reference>
<evidence type="ECO:0000259" key="6">
    <source>
        <dbReference type="PROSITE" id="PS50600"/>
    </source>
</evidence>
<keyword evidence="2" id="KW-0645">Protease</keyword>
<organism evidence="7 8">
    <name type="scientific">Favolaschia claudopus</name>
    <dbReference type="NCBI Taxonomy" id="2862362"/>
    <lineage>
        <taxon>Eukaryota</taxon>
        <taxon>Fungi</taxon>
        <taxon>Dikarya</taxon>
        <taxon>Basidiomycota</taxon>
        <taxon>Agaricomycotina</taxon>
        <taxon>Agaricomycetes</taxon>
        <taxon>Agaricomycetidae</taxon>
        <taxon>Agaricales</taxon>
        <taxon>Marasmiineae</taxon>
        <taxon>Mycenaceae</taxon>
        <taxon>Favolaschia</taxon>
    </lineage>
</organism>
<protein>
    <recommendedName>
        <fullName evidence="6">Ubiquitin-like protease family profile domain-containing protein</fullName>
    </recommendedName>
</protein>
<name>A0AAV9ZNT8_9AGAR</name>
<dbReference type="GO" id="GO:0016926">
    <property type="term" value="P:protein desumoylation"/>
    <property type="evidence" value="ECO:0007669"/>
    <property type="project" value="TreeGrafter"/>
</dbReference>
<sequence>MKRLEDGWNGFETDEEFEESDTEMKPSLHKADKSKAGSHVSAGRPPNAKPLHPGRSSTSPTKFSSKPGPKGKTKNSLLPPLDPISKAQFLEMHSASMADLDEPSKSKKNQPPAMGKSIFQKKSAFLNELGFTAEELDVLDIEFNRWDRDYLLRHDEADEMAEVLEALSLTINPAVLVLGPRFLVEAKLLESIDWLPTDEEPIDHSGSPAFSEESVLKRAWLHSQQTTLKEMLVFQYDHSRAHWVLFPQRNIRNIALLGRFFKPGRPAAQVKMADLDVRYRVYNANVQEDGSSCGFWMATTALLMICGASIKHKDTRRMLQSLGIDYLQQHWRFLLTSWRIEEEGLGAEVVNNFLHYWNLDFAQRSGCLRIMFDEWEEENLSLVFRNESLGPVDLRRFIEGWANDEAINMLVAVLNYFPEMAVSQTPLHFGSLFGLPARQPSCVSLTTFFYSKLKELLAAENPALGSSQQTQQTEAELLRWFKKHDLSVLRKFLIPVNEPRNVHWFLIEVDFELKTLSVYDSWPSSNNRSSTLEEKYQVPMAIAVLASRVISKASEGKLLPVSPEWNVSRALCPSQNNDQDCGFFTIMTILHLIHWGRLHPANCPPNLMFSAATMPKIRITLVSKLIPWVESWTDQLPLSQGSGSLCKGRVMKFMMLLAMKILTLCPGIHDESPGKC</sequence>
<evidence type="ECO:0000256" key="5">
    <source>
        <dbReference type="SAM" id="MobiDB-lite"/>
    </source>
</evidence>
<dbReference type="PANTHER" id="PTHR12606">
    <property type="entry name" value="SENTRIN/SUMO-SPECIFIC PROTEASE"/>
    <property type="match status" value="1"/>
</dbReference>
<dbReference type="PROSITE" id="PS50600">
    <property type="entry name" value="ULP_PROTEASE"/>
    <property type="match status" value="1"/>
</dbReference>
<accession>A0AAV9ZNT8</accession>
<feature type="compositionally biased region" description="Low complexity" evidence="5">
    <location>
        <begin position="54"/>
        <end position="70"/>
    </location>
</feature>
<evidence type="ECO:0000256" key="2">
    <source>
        <dbReference type="ARBA" id="ARBA00022670"/>
    </source>
</evidence>
<dbReference type="InterPro" id="IPR003653">
    <property type="entry name" value="Peptidase_C48_C"/>
</dbReference>
<comment type="similarity">
    <text evidence="1">Belongs to the peptidase C48 family.</text>
</comment>
<feature type="domain" description="Ubiquitin-like protease family profile" evidence="6">
    <location>
        <begin position="382"/>
        <end position="592"/>
    </location>
</feature>
<keyword evidence="4" id="KW-0788">Thiol protease</keyword>
<gene>
    <name evidence="7" type="ORF">R3P38DRAFT_3229065</name>
</gene>
<evidence type="ECO:0000256" key="1">
    <source>
        <dbReference type="ARBA" id="ARBA00005234"/>
    </source>
</evidence>
<feature type="region of interest" description="Disordered" evidence="5">
    <location>
        <begin position="1"/>
        <end position="81"/>
    </location>
</feature>
<keyword evidence="3" id="KW-0378">Hydrolase</keyword>
<dbReference type="InterPro" id="IPR038765">
    <property type="entry name" value="Papain-like_cys_pep_sf"/>
</dbReference>
<dbReference type="Pfam" id="PF02902">
    <property type="entry name" value="Peptidase_C48"/>
    <property type="match status" value="1"/>
</dbReference>
<keyword evidence="8" id="KW-1185">Reference proteome</keyword>
<comment type="caution">
    <text evidence="7">The sequence shown here is derived from an EMBL/GenBank/DDBJ whole genome shotgun (WGS) entry which is preliminary data.</text>
</comment>
<dbReference type="AlphaFoldDB" id="A0AAV9ZNT8"/>
<evidence type="ECO:0000313" key="8">
    <source>
        <dbReference type="Proteomes" id="UP001362999"/>
    </source>
</evidence>
<dbReference type="GO" id="GO:0005634">
    <property type="term" value="C:nucleus"/>
    <property type="evidence" value="ECO:0007669"/>
    <property type="project" value="TreeGrafter"/>
</dbReference>
<evidence type="ECO:0000256" key="4">
    <source>
        <dbReference type="ARBA" id="ARBA00022807"/>
    </source>
</evidence>
<dbReference type="PANTHER" id="PTHR12606:SF1">
    <property type="entry name" value="UBIQUITIN-LIKE-SPECIFIC PROTEASE 1A"/>
    <property type="match status" value="1"/>
</dbReference>
<feature type="compositionally biased region" description="Basic and acidic residues" evidence="5">
    <location>
        <begin position="22"/>
        <end position="35"/>
    </location>
</feature>
<dbReference type="Gene3D" id="3.40.395.10">
    <property type="entry name" value="Adenoviral Proteinase, Chain A"/>
    <property type="match status" value="1"/>
</dbReference>
<dbReference type="GO" id="GO:0016929">
    <property type="term" value="F:deSUMOylase activity"/>
    <property type="evidence" value="ECO:0007669"/>
    <property type="project" value="TreeGrafter"/>
</dbReference>
<dbReference type="SUPFAM" id="SSF54001">
    <property type="entry name" value="Cysteine proteinases"/>
    <property type="match status" value="1"/>
</dbReference>
<proteinExistence type="inferred from homology"/>
<evidence type="ECO:0000313" key="7">
    <source>
        <dbReference type="EMBL" id="KAK6988220.1"/>
    </source>
</evidence>
<dbReference type="EMBL" id="JAWWNJ010000124">
    <property type="protein sequence ID" value="KAK6988220.1"/>
    <property type="molecule type" value="Genomic_DNA"/>
</dbReference>
<dbReference type="Proteomes" id="UP001362999">
    <property type="component" value="Unassembled WGS sequence"/>
</dbReference>
<feature type="compositionally biased region" description="Acidic residues" evidence="5">
    <location>
        <begin position="12"/>
        <end position="21"/>
    </location>
</feature>